<dbReference type="PANTHER" id="PTHR38436">
    <property type="entry name" value="POLYKETIDE CYCLASE SNOAL-LIKE DOMAIN"/>
    <property type="match status" value="1"/>
</dbReference>
<sequence length="127" mass="14569">MEKAEKNKKLVLQLASKLSGRIKTEAVLREFTDAENYIKGVLLHDKGFPGYHIFIESITAEGDDVIVEGIFRGEHRGEMYGVPPTYKTVEIPMMVRYRVRNNRIVEVFPLSDQMLLFEQLGILRTPS</sequence>
<dbReference type="AlphaFoldDB" id="A0A7W5ZUA0"/>
<dbReference type="InterPro" id="IPR032710">
    <property type="entry name" value="NTF2-like_dom_sf"/>
</dbReference>
<dbReference type="Pfam" id="PF07366">
    <property type="entry name" value="SnoaL"/>
    <property type="match status" value="1"/>
</dbReference>
<reference evidence="1 2" key="1">
    <citation type="submission" date="2020-08" db="EMBL/GenBank/DDBJ databases">
        <title>Genomic Encyclopedia of Type Strains, Phase IV (KMG-IV): sequencing the most valuable type-strain genomes for metagenomic binning, comparative biology and taxonomic classification.</title>
        <authorList>
            <person name="Goeker M."/>
        </authorList>
    </citation>
    <scope>NUCLEOTIDE SEQUENCE [LARGE SCALE GENOMIC DNA]</scope>
    <source>
        <strain evidence="1 2">DSM 17976</strain>
    </source>
</reference>
<dbReference type="EMBL" id="JACIBY010000020">
    <property type="protein sequence ID" value="MBB3841677.1"/>
    <property type="molecule type" value="Genomic_DNA"/>
</dbReference>
<dbReference type="RefSeq" id="WP_183979493.1">
    <property type="nucleotide sequence ID" value="NZ_JACIBY010000020.1"/>
</dbReference>
<proteinExistence type="predicted"/>
<dbReference type="Gene3D" id="3.10.450.50">
    <property type="match status" value="1"/>
</dbReference>
<comment type="caution">
    <text evidence="1">The sequence shown here is derived from an EMBL/GenBank/DDBJ whole genome shotgun (WGS) entry which is preliminary data.</text>
</comment>
<gene>
    <name evidence="1" type="ORF">FHS57_005706</name>
</gene>
<evidence type="ECO:0000313" key="1">
    <source>
        <dbReference type="EMBL" id="MBB3841677.1"/>
    </source>
</evidence>
<organism evidence="1 2">
    <name type="scientific">Runella defluvii</name>
    <dbReference type="NCBI Taxonomy" id="370973"/>
    <lineage>
        <taxon>Bacteria</taxon>
        <taxon>Pseudomonadati</taxon>
        <taxon>Bacteroidota</taxon>
        <taxon>Cytophagia</taxon>
        <taxon>Cytophagales</taxon>
        <taxon>Spirosomataceae</taxon>
        <taxon>Runella</taxon>
    </lineage>
</organism>
<protein>
    <submittedName>
        <fullName evidence="1">Putative ester cyclase</fullName>
    </submittedName>
</protein>
<dbReference type="GO" id="GO:0030638">
    <property type="term" value="P:polyketide metabolic process"/>
    <property type="evidence" value="ECO:0007669"/>
    <property type="project" value="InterPro"/>
</dbReference>
<name>A0A7W5ZUA0_9BACT</name>
<dbReference type="InterPro" id="IPR009959">
    <property type="entry name" value="Cyclase_SnoaL-like"/>
</dbReference>
<keyword evidence="2" id="KW-1185">Reference proteome</keyword>
<accession>A0A7W5ZUA0</accession>
<dbReference type="PANTHER" id="PTHR38436:SF1">
    <property type="entry name" value="ESTER CYCLASE"/>
    <property type="match status" value="1"/>
</dbReference>
<dbReference type="SUPFAM" id="SSF54427">
    <property type="entry name" value="NTF2-like"/>
    <property type="match status" value="1"/>
</dbReference>
<evidence type="ECO:0000313" key="2">
    <source>
        <dbReference type="Proteomes" id="UP000541352"/>
    </source>
</evidence>
<dbReference type="Proteomes" id="UP000541352">
    <property type="component" value="Unassembled WGS sequence"/>
</dbReference>